<name>A0A1C3KN58_PLAOA</name>
<evidence type="ECO:0000313" key="3">
    <source>
        <dbReference type="Proteomes" id="UP000243200"/>
    </source>
</evidence>
<evidence type="ECO:0000256" key="1">
    <source>
        <dbReference type="SAM" id="MobiDB-lite"/>
    </source>
</evidence>
<feature type="compositionally biased region" description="Basic residues" evidence="1">
    <location>
        <begin position="1"/>
        <end position="15"/>
    </location>
</feature>
<dbReference type="VEuPathDB" id="PlasmoDB:POWCR01_030006800"/>
<gene>
    <name evidence="2" type="primary">PowCR01_030006800</name>
    <name evidence="2" type="ORF">POWCR01_030006800</name>
</gene>
<feature type="region of interest" description="Disordered" evidence="1">
    <location>
        <begin position="1"/>
        <end position="24"/>
    </location>
</feature>
<proteinExistence type="predicted"/>
<dbReference type="EMBL" id="LT594507">
    <property type="protein sequence ID" value="SBT75411.1"/>
    <property type="molecule type" value="Genomic_DNA"/>
</dbReference>
<accession>A0A1C3KN58</accession>
<protein>
    <submittedName>
        <fullName evidence="2">Uncharacterized protein</fullName>
    </submittedName>
</protein>
<dbReference type="Proteomes" id="UP000243200">
    <property type="component" value="Chromosome 3"/>
</dbReference>
<dbReference type="AlphaFoldDB" id="A0A1C3KN58"/>
<evidence type="ECO:0000313" key="2">
    <source>
        <dbReference type="EMBL" id="SBT75411.1"/>
    </source>
</evidence>
<organism evidence="2 3">
    <name type="scientific">Plasmodium ovale</name>
    <name type="common">malaria parasite P. ovale</name>
    <dbReference type="NCBI Taxonomy" id="36330"/>
    <lineage>
        <taxon>Eukaryota</taxon>
        <taxon>Sar</taxon>
        <taxon>Alveolata</taxon>
        <taxon>Apicomplexa</taxon>
        <taxon>Aconoidasida</taxon>
        <taxon>Haemosporida</taxon>
        <taxon>Plasmodiidae</taxon>
        <taxon>Plasmodium</taxon>
        <taxon>Plasmodium (Plasmodium)</taxon>
    </lineage>
</organism>
<sequence>MDKKQENKKKKRKREKEKEKEKETSYFSETITFCGTFVRDSMASAAEVVQNNYYPIKESILNMYDSYFCENNQQSNNRVNGNVPFFTMKPDDQTKK</sequence>
<dbReference type="VEuPathDB" id="PlasmoDB:PocGH01_03011400"/>
<reference evidence="2 3" key="1">
    <citation type="submission" date="2016-06" db="EMBL/GenBank/DDBJ databases">
        <authorList>
            <consortium name="Pathogen Informatics"/>
        </authorList>
    </citation>
    <scope>NUCLEOTIDE SEQUENCE [LARGE SCALE GENOMIC DNA]</scope>
    <source>
        <strain evidence="2">PowCR01</strain>
    </source>
</reference>
<dbReference type="OrthoDB" id="375781at2759"/>